<feature type="transmembrane region" description="Helical" evidence="11">
    <location>
        <begin position="57"/>
        <end position="75"/>
    </location>
</feature>
<dbReference type="Gene3D" id="3.10.580.10">
    <property type="entry name" value="CBS-domain"/>
    <property type="match status" value="1"/>
</dbReference>
<dbReference type="InterPro" id="IPR002550">
    <property type="entry name" value="CNNM"/>
</dbReference>
<evidence type="ECO:0000256" key="5">
    <source>
        <dbReference type="ARBA" id="ARBA00022737"/>
    </source>
</evidence>
<keyword evidence="5" id="KW-0677">Repeat</keyword>
<evidence type="ECO:0000256" key="3">
    <source>
        <dbReference type="ARBA" id="ARBA00022475"/>
    </source>
</evidence>
<dbReference type="InterPro" id="IPR016169">
    <property type="entry name" value="FAD-bd_PCMH_sub2"/>
</dbReference>
<dbReference type="InterPro" id="IPR005170">
    <property type="entry name" value="Transptr-assoc_dom"/>
</dbReference>
<keyword evidence="6 10" id="KW-1133">Transmembrane helix</keyword>
<evidence type="ECO:0000313" key="15">
    <source>
        <dbReference type="Proteomes" id="UP001597213"/>
    </source>
</evidence>
<dbReference type="Pfam" id="PF01595">
    <property type="entry name" value="CNNM"/>
    <property type="match status" value="1"/>
</dbReference>
<evidence type="ECO:0000256" key="10">
    <source>
        <dbReference type="PROSITE-ProRule" id="PRU01193"/>
    </source>
</evidence>
<feature type="transmembrane region" description="Helical" evidence="11">
    <location>
        <begin position="6"/>
        <end position="26"/>
    </location>
</feature>
<dbReference type="Proteomes" id="UP001597213">
    <property type="component" value="Unassembled WGS sequence"/>
</dbReference>
<evidence type="ECO:0000259" key="13">
    <source>
        <dbReference type="PROSITE" id="PS51846"/>
    </source>
</evidence>
<dbReference type="InterPro" id="IPR000644">
    <property type="entry name" value="CBS_dom"/>
</dbReference>
<dbReference type="SMART" id="SM01091">
    <property type="entry name" value="CorC_HlyC"/>
    <property type="match status" value="1"/>
</dbReference>
<dbReference type="RefSeq" id="WP_379145412.1">
    <property type="nucleotide sequence ID" value="NZ_JBHUEN010000053.1"/>
</dbReference>
<evidence type="ECO:0000256" key="11">
    <source>
        <dbReference type="SAM" id="Phobius"/>
    </source>
</evidence>
<keyword evidence="8 10" id="KW-0472">Membrane</keyword>
<dbReference type="Pfam" id="PF03471">
    <property type="entry name" value="CorC_HlyC"/>
    <property type="match status" value="1"/>
</dbReference>
<dbReference type="PROSITE" id="PS51371">
    <property type="entry name" value="CBS"/>
    <property type="match status" value="2"/>
</dbReference>
<dbReference type="Gene3D" id="3.30.465.10">
    <property type="match status" value="1"/>
</dbReference>
<keyword evidence="15" id="KW-1185">Reference proteome</keyword>
<evidence type="ECO:0000313" key="14">
    <source>
        <dbReference type="EMBL" id="MFD1883798.1"/>
    </source>
</evidence>
<protein>
    <submittedName>
        <fullName evidence="14">Hemolysin family protein</fullName>
    </submittedName>
</protein>
<name>A0ABW4RCB0_9RHOB</name>
<dbReference type="SUPFAM" id="SSF54631">
    <property type="entry name" value="CBS-domain pair"/>
    <property type="match status" value="1"/>
</dbReference>
<comment type="similarity">
    <text evidence="2">Belongs to the UPF0053 family. Hemolysin C subfamily.</text>
</comment>
<sequence length="422" mass="44996">MWLEIAVIAVLTVVNGALSMSELAVVSSRPVRLRAMAAQGSKGAVTALKLLESPGKFLSAVQIGITLVGIVNGAVSGATLGQRAGLGLTGMGTPAAVAMPLGVGLVVVAITWVSLVVGELVPKQIAMSDPEGVAARVSPAMQMIARAMTPFVWVLDGSARLALWALGLGQDSEKKITDEEVRLTIAEATQAGVLLPDERAMIAGVMRVADRNASAMMTPRRELEIVELTDPPEAQMQQIRASRNWRMPVTDGDPDNVVGVITVRDLLTAGGETPDLRRLVQDVPMVLETADAMSVMEKLRATPARMVLVYDEYGLFQGAITAMDFLYAIAGDFLDEDDEGPDVIRREDGSWLVNGGENADEFSVETGMALPEGEFNTVAGMILQILGRIPSTGEVIRHGDWRIEIADMDGLRIDKVIVSRVS</sequence>
<keyword evidence="4 10" id="KW-0812">Transmembrane</keyword>
<dbReference type="InterPro" id="IPR044751">
    <property type="entry name" value="Ion_transp-like_CBS"/>
</dbReference>
<dbReference type="PROSITE" id="PS51846">
    <property type="entry name" value="CNNM"/>
    <property type="match status" value="1"/>
</dbReference>
<feature type="domain" description="CNNM transmembrane" evidence="13">
    <location>
        <begin position="1"/>
        <end position="198"/>
    </location>
</feature>
<comment type="caution">
    <text evidence="14">The sequence shown here is derived from an EMBL/GenBank/DDBJ whole genome shotgun (WGS) entry which is preliminary data.</text>
</comment>
<evidence type="ECO:0000256" key="2">
    <source>
        <dbReference type="ARBA" id="ARBA00006446"/>
    </source>
</evidence>
<dbReference type="SUPFAM" id="SSF56176">
    <property type="entry name" value="FAD-binding/transporter-associated domain-like"/>
    <property type="match status" value="1"/>
</dbReference>
<evidence type="ECO:0000256" key="1">
    <source>
        <dbReference type="ARBA" id="ARBA00004651"/>
    </source>
</evidence>
<dbReference type="InterPro" id="IPR051676">
    <property type="entry name" value="UPF0053_domain"/>
</dbReference>
<evidence type="ECO:0000256" key="9">
    <source>
        <dbReference type="PROSITE-ProRule" id="PRU00703"/>
    </source>
</evidence>
<keyword evidence="7 9" id="KW-0129">CBS domain</keyword>
<evidence type="ECO:0000256" key="8">
    <source>
        <dbReference type="ARBA" id="ARBA00023136"/>
    </source>
</evidence>
<evidence type="ECO:0000256" key="7">
    <source>
        <dbReference type="ARBA" id="ARBA00023122"/>
    </source>
</evidence>
<dbReference type="CDD" id="cd04590">
    <property type="entry name" value="CBS_pair_CorC_HlyC_assoc"/>
    <property type="match status" value="1"/>
</dbReference>
<comment type="subcellular location">
    <subcellularLocation>
        <location evidence="1">Cell membrane</location>
        <topology evidence="1">Multi-pass membrane protein</topology>
    </subcellularLocation>
</comment>
<gene>
    <name evidence="14" type="ORF">ACFSCT_18970</name>
</gene>
<evidence type="ECO:0000256" key="4">
    <source>
        <dbReference type="ARBA" id="ARBA00022692"/>
    </source>
</evidence>
<feature type="domain" description="CBS" evidence="12">
    <location>
        <begin position="279"/>
        <end position="336"/>
    </location>
</feature>
<organism evidence="14 15">
    <name type="scientific">Paracoccus pacificus</name>
    <dbReference type="NCBI Taxonomy" id="1463598"/>
    <lineage>
        <taxon>Bacteria</taxon>
        <taxon>Pseudomonadati</taxon>
        <taxon>Pseudomonadota</taxon>
        <taxon>Alphaproteobacteria</taxon>
        <taxon>Rhodobacterales</taxon>
        <taxon>Paracoccaceae</taxon>
        <taxon>Paracoccus</taxon>
    </lineage>
</organism>
<dbReference type="SMART" id="SM00116">
    <property type="entry name" value="CBS"/>
    <property type="match status" value="2"/>
</dbReference>
<dbReference type="PANTHER" id="PTHR43099:SF5">
    <property type="entry name" value="HLYC_CORC FAMILY TRANSPORTER"/>
    <property type="match status" value="1"/>
</dbReference>
<evidence type="ECO:0000256" key="6">
    <source>
        <dbReference type="ARBA" id="ARBA00022989"/>
    </source>
</evidence>
<accession>A0ABW4RCB0</accession>
<dbReference type="InterPro" id="IPR046342">
    <property type="entry name" value="CBS_dom_sf"/>
</dbReference>
<proteinExistence type="inferred from homology"/>
<dbReference type="EMBL" id="JBHUEN010000053">
    <property type="protein sequence ID" value="MFD1883798.1"/>
    <property type="molecule type" value="Genomic_DNA"/>
</dbReference>
<dbReference type="Pfam" id="PF00571">
    <property type="entry name" value="CBS"/>
    <property type="match status" value="1"/>
</dbReference>
<keyword evidence="3" id="KW-1003">Cell membrane</keyword>
<feature type="transmembrane region" description="Helical" evidence="11">
    <location>
        <begin position="95"/>
        <end position="117"/>
    </location>
</feature>
<reference evidence="15" key="1">
    <citation type="journal article" date="2019" name="Int. J. Syst. Evol. Microbiol.">
        <title>The Global Catalogue of Microorganisms (GCM) 10K type strain sequencing project: providing services to taxonomists for standard genome sequencing and annotation.</title>
        <authorList>
            <consortium name="The Broad Institute Genomics Platform"/>
            <consortium name="The Broad Institute Genome Sequencing Center for Infectious Disease"/>
            <person name="Wu L."/>
            <person name="Ma J."/>
        </authorList>
    </citation>
    <scope>NUCLEOTIDE SEQUENCE [LARGE SCALE GENOMIC DNA]</scope>
    <source>
        <strain evidence="15">CCUG 56029</strain>
    </source>
</reference>
<evidence type="ECO:0000259" key="12">
    <source>
        <dbReference type="PROSITE" id="PS51371"/>
    </source>
</evidence>
<feature type="domain" description="CBS" evidence="12">
    <location>
        <begin position="217"/>
        <end position="276"/>
    </location>
</feature>
<dbReference type="PANTHER" id="PTHR43099">
    <property type="entry name" value="UPF0053 PROTEIN YRKA"/>
    <property type="match status" value="1"/>
</dbReference>
<dbReference type="InterPro" id="IPR036318">
    <property type="entry name" value="FAD-bd_PCMH-like_sf"/>
</dbReference>